<protein>
    <recommendedName>
        <fullName evidence="5">beta-carotene 3-hydroxylase</fullName>
        <ecNumber evidence="5">1.14.15.24</ecNumber>
    </recommendedName>
</protein>
<comment type="caution">
    <text evidence="6">The sequence shown here is derived from an EMBL/GenBank/DDBJ whole genome shotgun (WGS) entry which is preliminary data.</text>
</comment>
<dbReference type="PANTHER" id="PTHR31899">
    <property type="entry name" value="BETA-CAROTENE 3-HYDROXYLASE 1, CHLOROPLASTIC"/>
    <property type="match status" value="1"/>
</dbReference>
<proteinExistence type="inferred from homology"/>
<comment type="similarity">
    <text evidence="2">Belongs to the sterol desaturase family.</text>
</comment>
<evidence type="ECO:0000256" key="2">
    <source>
        <dbReference type="ARBA" id="ARBA00009324"/>
    </source>
</evidence>
<dbReference type="Proteomes" id="UP000251960">
    <property type="component" value="Chromosome 8"/>
</dbReference>
<dbReference type="GO" id="GO:0031969">
    <property type="term" value="C:chloroplast membrane"/>
    <property type="evidence" value="ECO:0007669"/>
    <property type="project" value="UniProtKB-SubCell"/>
</dbReference>
<comment type="subcellular location">
    <subcellularLocation>
        <location evidence="1">Plastid</location>
        <location evidence="1">Chloroplast membrane</location>
        <topology evidence="1">Multi-pass membrane protein</topology>
    </subcellularLocation>
</comment>
<dbReference type="EC" id="1.14.15.24" evidence="5"/>
<evidence type="ECO:0000256" key="4">
    <source>
        <dbReference type="ARBA" id="ARBA00023002"/>
    </source>
</evidence>
<evidence type="ECO:0000313" key="6">
    <source>
        <dbReference type="EMBL" id="PWZ08277.1"/>
    </source>
</evidence>
<dbReference type="PANTHER" id="PTHR31899:SF18">
    <property type="entry name" value="OS04G0578400 PROTEIN"/>
    <property type="match status" value="1"/>
</dbReference>
<sequence length="130" mass="14828">MSSLGVTSMAIAAVYYRFSWQMEWLKRNAGNFTPLHALQWRGPDRDGVLGAWAHQALWHASLWHMHESHHRPREGPFELNDVFAIVNAVPAISLLGDVASRYTTWTSLRASRMGSSWDQRSCMRSVAWTS</sequence>
<dbReference type="EMBL" id="NCVQ01000009">
    <property type="protein sequence ID" value="PWZ08277.1"/>
    <property type="molecule type" value="Genomic_DNA"/>
</dbReference>
<dbReference type="GO" id="GO:0016117">
    <property type="term" value="P:carotenoid biosynthetic process"/>
    <property type="evidence" value="ECO:0007669"/>
    <property type="project" value="UniProtKB-KW"/>
</dbReference>
<evidence type="ECO:0000256" key="5">
    <source>
        <dbReference type="ARBA" id="ARBA00026097"/>
    </source>
</evidence>
<reference evidence="6 7" key="1">
    <citation type="journal article" date="2018" name="Nat. Genet.">
        <title>Extensive intraspecific gene order and gene structural variations between Mo17 and other maize genomes.</title>
        <authorList>
            <person name="Sun S."/>
            <person name="Zhou Y."/>
            <person name="Chen J."/>
            <person name="Shi J."/>
            <person name="Zhao H."/>
            <person name="Zhao H."/>
            <person name="Song W."/>
            <person name="Zhang M."/>
            <person name="Cui Y."/>
            <person name="Dong X."/>
            <person name="Liu H."/>
            <person name="Ma X."/>
            <person name="Jiao Y."/>
            <person name="Wang B."/>
            <person name="Wei X."/>
            <person name="Stein J.C."/>
            <person name="Glaubitz J.C."/>
            <person name="Lu F."/>
            <person name="Yu G."/>
            <person name="Liang C."/>
            <person name="Fengler K."/>
            <person name="Li B."/>
            <person name="Rafalski A."/>
            <person name="Schnable P.S."/>
            <person name="Ware D.H."/>
            <person name="Buckler E.S."/>
            <person name="Lai J."/>
        </authorList>
    </citation>
    <scope>NUCLEOTIDE SEQUENCE [LARGE SCALE GENOMIC DNA]</scope>
    <source>
        <strain evidence="7">cv. Missouri 17</strain>
        <tissue evidence="6">Seedling</tissue>
    </source>
</reference>
<evidence type="ECO:0000256" key="3">
    <source>
        <dbReference type="ARBA" id="ARBA00022746"/>
    </source>
</evidence>
<keyword evidence="3" id="KW-0125">Carotenoid biosynthesis</keyword>
<dbReference type="AlphaFoldDB" id="A0A3L6DJ84"/>
<evidence type="ECO:0000256" key="1">
    <source>
        <dbReference type="ARBA" id="ARBA00004508"/>
    </source>
</evidence>
<dbReference type="ExpressionAtlas" id="A0A3L6DJ84">
    <property type="expression patterns" value="baseline and differential"/>
</dbReference>
<dbReference type="InterPro" id="IPR045019">
    <property type="entry name" value="BETA-OHASE-like"/>
</dbReference>
<keyword evidence="4" id="KW-0560">Oxidoreductase</keyword>
<accession>A0A3L6DJ84</accession>
<gene>
    <name evidence="6" type="primary">CA1</name>
    <name evidence="6" type="ORF">Zm00014a_007706</name>
</gene>
<name>A0A3L6DJ84_MAIZE</name>
<organism evidence="6 7">
    <name type="scientific">Zea mays</name>
    <name type="common">Maize</name>
    <dbReference type="NCBI Taxonomy" id="4577"/>
    <lineage>
        <taxon>Eukaryota</taxon>
        <taxon>Viridiplantae</taxon>
        <taxon>Streptophyta</taxon>
        <taxon>Embryophyta</taxon>
        <taxon>Tracheophyta</taxon>
        <taxon>Spermatophyta</taxon>
        <taxon>Magnoliopsida</taxon>
        <taxon>Liliopsida</taxon>
        <taxon>Poales</taxon>
        <taxon>Poaceae</taxon>
        <taxon>PACMAD clade</taxon>
        <taxon>Panicoideae</taxon>
        <taxon>Andropogonodae</taxon>
        <taxon>Andropogoneae</taxon>
        <taxon>Tripsacinae</taxon>
        <taxon>Zea</taxon>
    </lineage>
</organism>
<dbReference type="GO" id="GO:0010291">
    <property type="term" value="F:beta-carotene 3-hydroxylase activity"/>
    <property type="evidence" value="ECO:0007669"/>
    <property type="project" value="UniProtKB-EC"/>
</dbReference>
<evidence type="ECO:0000313" key="7">
    <source>
        <dbReference type="Proteomes" id="UP000251960"/>
    </source>
</evidence>